<organism evidence="1 2">
    <name type="scientific">Actinocrispum wychmicini</name>
    <dbReference type="NCBI Taxonomy" id="1213861"/>
    <lineage>
        <taxon>Bacteria</taxon>
        <taxon>Bacillati</taxon>
        <taxon>Actinomycetota</taxon>
        <taxon>Actinomycetes</taxon>
        <taxon>Pseudonocardiales</taxon>
        <taxon>Pseudonocardiaceae</taxon>
        <taxon>Actinocrispum</taxon>
    </lineage>
</organism>
<accession>A0A4R2JZX6</accession>
<proteinExistence type="predicted"/>
<gene>
    <name evidence="1" type="ORF">EV192_1021150</name>
</gene>
<dbReference type="AlphaFoldDB" id="A0A4R2JZX6"/>
<dbReference type="Proteomes" id="UP000295680">
    <property type="component" value="Unassembled WGS sequence"/>
</dbReference>
<keyword evidence="2" id="KW-1185">Reference proteome</keyword>
<evidence type="ECO:0000313" key="1">
    <source>
        <dbReference type="EMBL" id="TCO63006.1"/>
    </source>
</evidence>
<dbReference type="RefSeq" id="WP_132115169.1">
    <property type="nucleotide sequence ID" value="NZ_SLWS01000002.1"/>
</dbReference>
<evidence type="ECO:0000313" key="2">
    <source>
        <dbReference type="Proteomes" id="UP000295680"/>
    </source>
</evidence>
<dbReference type="OrthoDB" id="5508807at2"/>
<name>A0A4R2JZX6_9PSEU</name>
<dbReference type="InterPro" id="IPR013493">
    <property type="entry name" value="CHP02677"/>
</dbReference>
<protein>
    <submittedName>
        <fullName evidence="1">Uncharacterized protein DUF2397</fullName>
    </submittedName>
</protein>
<reference evidence="1 2" key="1">
    <citation type="submission" date="2019-03" db="EMBL/GenBank/DDBJ databases">
        <title>Genomic Encyclopedia of Type Strains, Phase IV (KMG-IV): sequencing the most valuable type-strain genomes for metagenomic binning, comparative biology and taxonomic classification.</title>
        <authorList>
            <person name="Goeker M."/>
        </authorList>
    </citation>
    <scope>NUCLEOTIDE SEQUENCE [LARGE SCALE GENOMIC DNA]</scope>
    <source>
        <strain evidence="1 2">DSM 45934</strain>
    </source>
</reference>
<dbReference type="EMBL" id="SLWS01000002">
    <property type="protein sequence ID" value="TCO63006.1"/>
    <property type="molecule type" value="Genomic_DNA"/>
</dbReference>
<dbReference type="Pfam" id="PF09660">
    <property type="entry name" value="DUF2397"/>
    <property type="match status" value="2"/>
</dbReference>
<comment type="caution">
    <text evidence="1">The sequence shown here is derived from an EMBL/GenBank/DDBJ whole genome shotgun (WGS) entry which is preliminary data.</text>
</comment>
<sequence length="237" mass="25992">MVDDHGSVFSIGAFELDDRLRLFNFAAADKRVDYLWVLRAFEHARANYVVLLHASEVAANLTELTAEHPEMPSVSGELTPLLDQLHGWHVLERSYDGARAATLSEYRNRHYVYQFSQAGYGKSAKPGAPARVERNDAGRRRLRERQLAERQAMTAAAAESLAAGVDGRVLDDTETDLLLGLLDLALAARVAVSGAVGGSGSAYGVRLTLRPHPVSTVVRTVREILHLDRLALVVTPR</sequence>